<keyword evidence="1" id="KW-1133">Transmembrane helix</keyword>
<proteinExistence type="predicted"/>
<evidence type="ECO:0000256" key="1">
    <source>
        <dbReference type="SAM" id="Phobius"/>
    </source>
</evidence>
<dbReference type="EMBL" id="UINC01137248">
    <property type="protein sequence ID" value="SVD22475.1"/>
    <property type="molecule type" value="Genomic_DNA"/>
</dbReference>
<reference evidence="2" key="1">
    <citation type="submission" date="2018-05" db="EMBL/GenBank/DDBJ databases">
        <authorList>
            <person name="Lanie J.A."/>
            <person name="Ng W.-L."/>
            <person name="Kazmierczak K.M."/>
            <person name="Andrzejewski T.M."/>
            <person name="Davidsen T.M."/>
            <person name="Wayne K.J."/>
            <person name="Tettelin H."/>
            <person name="Glass J.I."/>
            <person name="Rusch D."/>
            <person name="Podicherti R."/>
            <person name="Tsui H.-C.T."/>
            <person name="Winkler M.E."/>
        </authorList>
    </citation>
    <scope>NUCLEOTIDE SEQUENCE</scope>
</reference>
<protein>
    <submittedName>
        <fullName evidence="2">Uncharacterized protein</fullName>
    </submittedName>
</protein>
<evidence type="ECO:0000313" key="2">
    <source>
        <dbReference type="EMBL" id="SVD22475.1"/>
    </source>
</evidence>
<name>A0A382TL34_9ZZZZ</name>
<dbReference type="AlphaFoldDB" id="A0A382TL34"/>
<keyword evidence="1" id="KW-0812">Transmembrane</keyword>
<accession>A0A382TL34</accession>
<gene>
    <name evidence="2" type="ORF">METZ01_LOCUS375329</name>
</gene>
<keyword evidence="1" id="KW-0472">Membrane</keyword>
<feature type="transmembrane region" description="Helical" evidence="1">
    <location>
        <begin position="6"/>
        <end position="27"/>
    </location>
</feature>
<sequence length="38" mass="4204">MEELDWVVIGACVMWGIGMIGLGIIIYRQIASGSDDKY</sequence>
<organism evidence="2">
    <name type="scientific">marine metagenome</name>
    <dbReference type="NCBI Taxonomy" id="408172"/>
    <lineage>
        <taxon>unclassified sequences</taxon>
        <taxon>metagenomes</taxon>
        <taxon>ecological metagenomes</taxon>
    </lineage>
</organism>